<dbReference type="PANTHER" id="PTHR35162:SF2">
    <property type="entry name" value="OS08G0516600 PROTEIN"/>
    <property type="match status" value="1"/>
</dbReference>
<dbReference type="EMBL" id="KZ502909">
    <property type="protein sequence ID" value="PKU70863.1"/>
    <property type="molecule type" value="Genomic_DNA"/>
</dbReference>
<evidence type="ECO:0000313" key="2">
    <source>
        <dbReference type="EMBL" id="PKU70863.1"/>
    </source>
</evidence>
<dbReference type="AlphaFoldDB" id="A0A2I0W5D6"/>
<gene>
    <name evidence="2" type="ORF">MA16_Dca019120</name>
</gene>
<feature type="compositionally biased region" description="Polar residues" evidence="1">
    <location>
        <begin position="36"/>
        <end position="50"/>
    </location>
</feature>
<dbReference type="InterPro" id="IPR053115">
    <property type="entry name" value="CDK_inhibitor"/>
</dbReference>
<accession>A0A2I0W5D6</accession>
<organism evidence="2 3">
    <name type="scientific">Dendrobium catenatum</name>
    <dbReference type="NCBI Taxonomy" id="906689"/>
    <lineage>
        <taxon>Eukaryota</taxon>
        <taxon>Viridiplantae</taxon>
        <taxon>Streptophyta</taxon>
        <taxon>Embryophyta</taxon>
        <taxon>Tracheophyta</taxon>
        <taxon>Spermatophyta</taxon>
        <taxon>Magnoliopsida</taxon>
        <taxon>Liliopsida</taxon>
        <taxon>Asparagales</taxon>
        <taxon>Orchidaceae</taxon>
        <taxon>Epidendroideae</taxon>
        <taxon>Malaxideae</taxon>
        <taxon>Dendrobiinae</taxon>
        <taxon>Dendrobium</taxon>
    </lineage>
</organism>
<name>A0A2I0W5D6_9ASPA</name>
<sequence length="105" mass="12135">MLPQAAALHLADENISSCPATPLSNKSKKEEEDLFSTPTTAESRLNSVPSTCPPPPRKPKRVVVFKRKLTKLEFYKVEEQEIEQLFWNLESQQKNIKKRKRIHSF</sequence>
<dbReference type="PANTHER" id="PTHR35162">
    <property type="entry name" value="OS08G0516600 PROTEIN"/>
    <property type="match status" value="1"/>
</dbReference>
<reference evidence="2 3" key="1">
    <citation type="journal article" date="2016" name="Sci. Rep.">
        <title>The Dendrobium catenatum Lindl. genome sequence provides insights into polysaccharide synthase, floral development and adaptive evolution.</title>
        <authorList>
            <person name="Zhang G.Q."/>
            <person name="Xu Q."/>
            <person name="Bian C."/>
            <person name="Tsai W.C."/>
            <person name="Yeh C.M."/>
            <person name="Liu K.W."/>
            <person name="Yoshida K."/>
            <person name="Zhang L.S."/>
            <person name="Chang S.B."/>
            <person name="Chen F."/>
            <person name="Shi Y."/>
            <person name="Su Y.Y."/>
            <person name="Zhang Y.Q."/>
            <person name="Chen L.J."/>
            <person name="Yin Y."/>
            <person name="Lin M."/>
            <person name="Huang H."/>
            <person name="Deng H."/>
            <person name="Wang Z.W."/>
            <person name="Zhu S.L."/>
            <person name="Zhao X."/>
            <person name="Deng C."/>
            <person name="Niu S.C."/>
            <person name="Huang J."/>
            <person name="Wang M."/>
            <person name="Liu G.H."/>
            <person name="Yang H.J."/>
            <person name="Xiao X.J."/>
            <person name="Hsiao Y.Y."/>
            <person name="Wu W.L."/>
            <person name="Chen Y.Y."/>
            <person name="Mitsuda N."/>
            <person name="Ohme-Takagi M."/>
            <person name="Luo Y.B."/>
            <person name="Van de Peer Y."/>
            <person name="Liu Z.J."/>
        </authorList>
    </citation>
    <scope>NUCLEOTIDE SEQUENCE [LARGE SCALE GENOMIC DNA]</scope>
    <source>
        <tissue evidence="2">The whole plant</tissue>
    </source>
</reference>
<proteinExistence type="predicted"/>
<feature type="region of interest" description="Disordered" evidence="1">
    <location>
        <begin position="11"/>
        <end position="59"/>
    </location>
</feature>
<feature type="compositionally biased region" description="Polar residues" evidence="1">
    <location>
        <begin position="14"/>
        <end position="25"/>
    </location>
</feature>
<protein>
    <submittedName>
        <fullName evidence="2">Uncharacterized protein</fullName>
    </submittedName>
</protein>
<dbReference type="Proteomes" id="UP000233837">
    <property type="component" value="Unassembled WGS sequence"/>
</dbReference>
<evidence type="ECO:0000313" key="3">
    <source>
        <dbReference type="Proteomes" id="UP000233837"/>
    </source>
</evidence>
<reference evidence="2 3" key="2">
    <citation type="journal article" date="2017" name="Nature">
        <title>The Apostasia genome and the evolution of orchids.</title>
        <authorList>
            <person name="Zhang G.Q."/>
            <person name="Liu K.W."/>
            <person name="Li Z."/>
            <person name="Lohaus R."/>
            <person name="Hsiao Y.Y."/>
            <person name="Niu S.C."/>
            <person name="Wang J.Y."/>
            <person name="Lin Y.C."/>
            <person name="Xu Q."/>
            <person name="Chen L.J."/>
            <person name="Yoshida K."/>
            <person name="Fujiwara S."/>
            <person name="Wang Z.W."/>
            <person name="Zhang Y.Q."/>
            <person name="Mitsuda N."/>
            <person name="Wang M."/>
            <person name="Liu G.H."/>
            <person name="Pecoraro L."/>
            <person name="Huang H.X."/>
            <person name="Xiao X.J."/>
            <person name="Lin M."/>
            <person name="Wu X.Y."/>
            <person name="Wu W.L."/>
            <person name="Chen Y.Y."/>
            <person name="Chang S.B."/>
            <person name="Sakamoto S."/>
            <person name="Ohme-Takagi M."/>
            <person name="Yagi M."/>
            <person name="Zeng S.J."/>
            <person name="Shen C.Y."/>
            <person name="Yeh C.M."/>
            <person name="Luo Y.B."/>
            <person name="Tsai W.C."/>
            <person name="Van de Peer Y."/>
            <person name="Liu Z.J."/>
        </authorList>
    </citation>
    <scope>NUCLEOTIDE SEQUENCE [LARGE SCALE GENOMIC DNA]</scope>
    <source>
        <tissue evidence="2">The whole plant</tissue>
    </source>
</reference>
<keyword evidence="3" id="KW-1185">Reference proteome</keyword>
<evidence type="ECO:0000256" key="1">
    <source>
        <dbReference type="SAM" id="MobiDB-lite"/>
    </source>
</evidence>